<feature type="transmembrane region" description="Helical" evidence="1">
    <location>
        <begin position="667"/>
        <end position="688"/>
    </location>
</feature>
<evidence type="ECO:0000256" key="1">
    <source>
        <dbReference type="SAM" id="Phobius"/>
    </source>
</evidence>
<sequence length="802" mass="88737">MKIFNKLIITILFLNSAIFGADTTTPETQFTKGVNQRTSCEVECPPFKDGFFGRIANFEFESGATTCYVYSKQSLQTAIGKVVNINQHCAKTMLNPESVNEINSNTNTVNSHLFTLKDKLNDLYTNAGTTKYVNLPKYMVAGLLADEKIIDIPTSITTNEVTLNSGYTNTPNLVSSNLVNPTLISRTVDALSNSVTFIINFLSSSDKILLSLKVMLFLFVGALSILLAVSEQTTKKISKLQNHEDIAQKVFLGVFSLIVFFFSVNKIETSTGQLSQTGYQQIIRPLMYLGINTADKLTETATSSVLRYKFAGVGVNLQEDFQALKDLEYKEKIKNKYYNELLKQCKIYYNTDATSHYVSLLNSNTLFPPSEIIYTKGIAEEEKRAINFYTRGMMNGEAYLTQNEIPAVSYCYQMERAYYNSNAFLSNLAFKIENYNSAISTQMENKINKMVDLTYKNISELGFVSIVNLGTTVMAFDTFSLLGKNENRQENYEYKLEEFRNQSGYDIQGFAKPEEVGGITGLINSATYEVLTNAPYYAFIPFSDNMLNYINRVFNPVKESIGAIGSGVGTLISLIPFKGEMIGKAVDKILTTGTNAIVDSIVGMLTIFLLKSIIGALPLIAIIGAGFLVITFYFLSVEILYIVIPFASIFAFSTGNLDIIKNLIKHTFLLALKPILIVVSVIMAIFAYDVLNSLNQVVVAGMFEPLFMLTNDIQADSGSGTFDMIENFTHGLGAGAILLFLKSTLLLATSFITIFVCFYLVFNGANIILDILGMRDGGFDVGGVIGDKVESKHSVAKMNTVV</sequence>
<feature type="transmembrane region" description="Helical" evidence="1">
    <location>
        <begin position="639"/>
        <end position="660"/>
    </location>
</feature>
<name>A0AAE7BGC6_9BACT</name>
<feature type="transmembrane region" description="Helical" evidence="1">
    <location>
        <begin position="613"/>
        <end position="633"/>
    </location>
</feature>
<keyword evidence="4" id="KW-1185">Reference proteome</keyword>
<feature type="transmembrane region" description="Helical" evidence="1">
    <location>
        <begin position="736"/>
        <end position="762"/>
    </location>
</feature>
<evidence type="ECO:0000313" key="3">
    <source>
        <dbReference type="EMBL" id="QKF77324.1"/>
    </source>
</evidence>
<dbReference type="KEGG" id="adz:ADFLV_1292"/>
<dbReference type="Proteomes" id="UP000503313">
    <property type="component" value="Chromosome"/>
</dbReference>
<accession>A0AAE7BGC6</accession>
<dbReference type="AlphaFoldDB" id="A0AAE7BGC6"/>
<gene>
    <name evidence="3" type="ORF">ADFLV_1292</name>
</gene>
<feature type="transmembrane region" description="Helical" evidence="1">
    <location>
        <begin position="250"/>
        <end position="267"/>
    </location>
</feature>
<keyword evidence="1" id="KW-0812">Transmembrane</keyword>
<dbReference type="RefSeq" id="WP_129012085.1">
    <property type="nucleotide sequence ID" value="NZ_CP053835.1"/>
</dbReference>
<evidence type="ECO:0000256" key="2">
    <source>
        <dbReference type="SAM" id="SignalP"/>
    </source>
</evidence>
<feature type="signal peptide" evidence="2">
    <location>
        <begin position="1"/>
        <end position="21"/>
    </location>
</feature>
<feature type="transmembrane region" description="Helical" evidence="1">
    <location>
        <begin position="208"/>
        <end position="229"/>
    </location>
</feature>
<keyword evidence="1" id="KW-0472">Membrane</keyword>
<protein>
    <submittedName>
        <fullName evidence="3">Membrane protein</fullName>
    </submittedName>
</protein>
<reference evidence="3 4" key="1">
    <citation type="submission" date="2020-05" db="EMBL/GenBank/DDBJ databases">
        <title>Complete genome sequencing of Campylobacter and Arcobacter type strains.</title>
        <authorList>
            <person name="Miller W.G."/>
            <person name="Yee E."/>
        </authorList>
    </citation>
    <scope>NUCLEOTIDE SEQUENCE [LARGE SCALE GENOMIC DNA]</scope>
    <source>
        <strain evidence="3 4">LMG 25694</strain>
    </source>
</reference>
<feature type="chain" id="PRO_5042250704" evidence="2">
    <location>
        <begin position="22"/>
        <end position="802"/>
    </location>
</feature>
<proteinExistence type="predicted"/>
<keyword evidence="1" id="KW-1133">Transmembrane helix</keyword>
<organism evidence="3 4">
    <name type="scientific">Arcobacter defluvii</name>
    <dbReference type="NCBI Taxonomy" id="873191"/>
    <lineage>
        <taxon>Bacteria</taxon>
        <taxon>Pseudomonadati</taxon>
        <taxon>Campylobacterota</taxon>
        <taxon>Epsilonproteobacteria</taxon>
        <taxon>Campylobacterales</taxon>
        <taxon>Arcobacteraceae</taxon>
        <taxon>Arcobacter</taxon>
    </lineage>
</organism>
<keyword evidence="2" id="KW-0732">Signal</keyword>
<evidence type="ECO:0000313" key="4">
    <source>
        <dbReference type="Proteomes" id="UP000503313"/>
    </source>
</evidence>
<dbReference type="EMBL" id="CP053835">
    <property type="protein sequence ID" value="QKF77324.1"/>
    <property type="molecule type" value="Genomic_DNA"/>
</dbReference>